<dbReference type="Gene3D" id="4.10.375.10">
    <property type="entry name" value="Lipoxygenase-1, Domain 2"/>
    <property type="match status" value="1"/>
</dbReference>
<reference evidence="2 3" key="1">
    <citation type="journal article" date="2022" name="Nat. Plants">
        <title>Genomes of leafy and leafless Platanthera orchids illuminate the evolution of mycoheterotrophy.</title>
        <authorList>
            <person name="Li M.H."/>
            <person name="Liu K.W."/>
            <person name="Li Z."/>
            <person name="Lu H.C."/>
            <person name="Ye Q.L."/>
            <person name="Zhang D."/>
            <person name="Wang J.Y."/>
            <person name="Li Y.F."/>
            <person name="Zhong Z.M."/>
            <person name="Liu X."/>
            <person name="Yu X."/>
            <person name="Liu D.K."/>
            <person name="Tu X.D."/>
            <person name="Liu B."/>
            <person name="Hao Y."/>
            <person name="Liao X.Y."/>
            <person name="Jiang Y.T."/>
            <person name="Sun W.H."/>
            <person name="Chen J."/>
            <person name="Chen Y.Q."/>
            <person name="Ai Y."/>
            <person name="Zhai J.W."/>
            <person name="Wu S.S."/>
            <person name="Zhou Z."/>
            <person name="Hsiao Y.Y."/>
            <person name="Wu W.L."/>
            <person name="Chen Y.Y."/>
            <person name="Lin Y.F."/>
            <person name="Hsu J.L."/>
            <person name="Li C.Y."/>
            <person name="Wang Z.W."/>
            <person name="Zhao X."/>
            <person name="Zhong W.Y."/>
            <person name="Ma X.K."/>
            <person name="Ma L."/>
            <person name="Huang J."/>
            <person name="Chen G.Z."/>
            <person name="Huang M.Z."/>
            <person name="Huang L."/>
            <person name="Peng D.H."/>
            <person name="Luo Y.B."/>
            <person name="Zou S.Q."/>
            <person name="Chen S.P."/>
            <person name="Lan S."/>
            <person name="Tsai W.C."/>
            <person name="Van de Peer Y."/>
            <person name="Liu Z.J."/>
        </authorList>
    </citation>
    <scope>NUCLEOTIDE SEQUENCE [LARGE SCALE GENOMIC DNA]</scope>
    <source>
        <strain evidence="2">Lor288</strain>
    </source>
</reference>
<dbReference type="PROSITE" id="PS51393">
    <property type="entry name" value="LIPOXYGENASE_3"/>
    <property type="match status" value="1"/>
</dbReference>
<dbReference type="InterPro" id="IPR036392">
    <property type="entry name" value="PLAT/LH2_dom_sf"/>
</dbReference>
<proteinExistence type="predicted"/>
<accession>A0ABR2LF45</accession>
<dbReference type="Proteomes" id="UP001412067">
    <property type="component" value="Unassembled WGS sequence"/>
</dbReference>
<sequence length="145" mass="16490">MELEDNGNRGVVGEKAYLEPPLFSILPNIVSGEMQFGVTFHVQESEGIPGAVIVKNLHPAEYTFDHVFFSNDNYLSKDTPSPLRWYTEELRHLRGDDMNMKLEEWDQVYNYVYYNNLDNMDGVRISPGRFSAALPRTLIPATGCG</sequence>
<dbReference type="InterPro" id="IPR001246">
    <property type="entry name" value="LipOase_plant"/>
</dbReference>
<name>A0ABR2LF45_9ASPA</name>
<evidence type="ECO:0000313" key="2">
    <source>
        <dbReference type="EMBL" id="KAK8939645.1"/>
    </source>
</evidence>
<protein>
    <submittedName>
        <fullName evidence="2">Linoleate 9S-lipoxygenase 2</fullName>
    </submittedName>
</protein>
<organism evidence="2 3">
    <name type="scientific">Platanthera guangdongensis</name>
    <dbReference type="NCBI Taxonomy" id="2320717"/>
    <lineage>
        <taxon>Eukaryota</taxon>
        <taxon>Viridiplantae</taxon>
        <taxon>Streptophyta</taxon>
        <taxon>Embryophyta</taxon>
        <taxon>Tracheophyta</taxon>
        <taxon>Spermatophyta</taxon>
        <taxon>Magnoliopsida</taxon>
        <taxon>Liliopsida</taxon>
        <taxon>Asparagales</taxon>
        <taxon>Orchidaceae</taxon>
        <taxon>Orchidoideae</taxon>
        <taxon>Orchideae</taxon>
        <taxon>Orchidinae</taxon>
        <taxon>Platanthera</taxon>
    </lineage>
</organism>
<dbReference type="PRINTS" id="PR00468">
    <property type="entry name" value="PLTLPOXGNASE"/>
</dbReference>
<comment type="caution">
    <text evidence="2">The sequence shown here is derived from an EMBL/GenBank/DDBJ whole genome shotgun (WGS) entry which is preliminary data.</text>
</comment>
<gene>
    <name evidence="2" type="primary">LOX1.1</name>
    <name evidence="2" type="ORF">KSP40_PGU012242</name>
</gene>
<evidence type="ECO:0000259" key="1">
    <source>
        <dbReference type="PROSITE" id="PS51393"/>
    </source>
</evidence>
<keyword evidence="3" id="KW-1185">Reference proteome</keyword>
<feature type="domain" description="Lipoxygenase" evidence="1">
    <location>
        <begin position="73"/>
        <end position="145"/>
    </location>
</feature>
<dbReference type="Gene3D" id="2.60.60.20">
    <property type="entry name" value="PLAT/LH2 domain"/>
    <property type="match status" value="1"/>
</dbReference>
<dbReference type="EMBL" id="JBBWWR010000020">
    <property type="protein sequence ID" value="KAK8939645.1"/>
    <property type="molecule type" value="Genomic_DNA"/>
</dbReference>
<evidence type="ECO:0000313" key="3">
    <source>
        <dbReference type="Proteomes" id="UP001412067"/>
    </source>
</evidence>
<dbReference type="SUPFAM" id="SSF49723">
    <property type="entry name" value="Lipase/lipooxygenase domain (PLAT/LH2 domain)"/>
    <property type="match status" value="1"/>
</dbReference>
<dbReference type="InterPro" id="IPR013819">
    <property type="entry name" value="LipOase_C"/>
</dbReference>